<dbReference type="Proteomes" id="UP000199493">
    <property type="component" value="Unassembled WGS sequence"/>
</dbReference>
<name>A0A1H8KAA4_9GAMM</name>
<accession>A0A1H8KAA4</accession>
<dbReference type="STRING" id="77097.SAMN04490369_103020"/>
<dbReference type="RefSeq" id="WP_054641416.1">
    <property type="nucleotide sequence ID" value="NZ_FODB01000030.1"/>
</dbReference>
<keyword evidence="1" id="KW-0812">Transmembrane</keyword>
<evidence type="ECO:0000256" key="1">
    <source>
        <dbReference type="SAM" id="Phobius"/>
    </source>
</evidence>
<protein>
    <submittedName>
        <fullName evidence="2">Uncharacterized protein</fullName>
    </submittedName>
</protein>
<organism evidence="2 3">
    <name type="scientific">Vreelandella aquamarina</name>
    <dbReference type="NCBI Taxonomy" id="77097"/>
    <lineage>
        <taxon>Bacteria</taxon>
        <taxon>Pseudomonadati</taxon>
        <taxon>Pseudomonadota</taxon>
        <taxon>Gammaproteobacteria</taxon>
        <taxon>Oceanospirillales</taxon>
        <taxon>Halomonadaceae</taxon>
        <taxon>Vreelandella</taxon>
    </lineage>
</organism>
<reference evidence="2 3" key="1">
    <citation type="submission" date="2016-10" db="EMBL/GenBank/DDBJ databases">
        <authorList>
            <person name="de Groot N.N."/>
        </authorList>
    </citation>
    <scope>NUCLEOTIDE SEQUENCE [LARGE SCALE GENOMIC DNA]</scope>
    <source>
        <strain evidence="2 3">558</strain>
    </source>
</reference>
<dbReference type="AlphaFoldDB" id="A0A1H8KAA4"/>
<evidence type="ECO:0000313" key="3">
    <source>
        <dbReference type="Proteomes" id="UP000199493"/>
    </source>
</evidence>
<keyword evidence="1" id="KW-0472">Membrane</keyword>
<proteinExistence type="predicted"/>
<gene>
    <name evidence="2" type="ORF">SAMN04490369_103020</name>
</gene>
<evidence type="ECO:0000313" key="2">
    <source>
        <dbReference type="EMBL" id="SEN89939.1"/>
    </source>
</evidence>
<feature type="transmembrane region" description="Helical" evidence="1">
    <location>
        <begin position="171"/>
        <end position="192"/>
    </location>
</feature>
<keyword evidence="1" id="KW-1133">Transmembrane helix</keyword>
<sequence>MITVLIFLMIFVGVTAAWYQIYQMHFNINTPNGAKLSGNKSRQLDTLTAAQETSLDEAGASRFEEAATRIFGRGFNIDALRIAFSQEGREAYGLPLLRCQRKLTRPSSHQAGEGGVRVRHLRLFKTRLPSINVRNAFILAVIANCGLVQLLAAMSVYTIHYSVDVSVLAWVNQPVMILAAIWGVVLLNALIFRWDAYTHDLYQIRQLNQQAPLFN</sequence>
<feature type="transmembrane region" description="Helical" evidence="1">
    <location>
        <begin position="6"/>
        <end position="22"/>
    </location>
</feature>
<feature type="transmembrane region" description="Helical" evidence="1">
    <location>
        <begin position="136"/>
        <end position="159"/>
    </location>
</feature>
<dbReference type="EMBL" id="FODB01000030">
    <property type="protein sequence ID" value="SEN89939.1"/>
    <property type="molecule type" value="Genomic_DNA"/>
</dbReference>